<name>A0A0C2TIX6_AMAMK</name>
<evidence type="ECO:0000313" key="2">
    <source>
        <dbReference type="Proteomes" id="UP000054549"/>
    </source>
</evidence>
<proteinExistence type="predicted"/>
<dbReference type="EMBL" id="KN818234">
    <property type="protein sequence ID" value="KIL66924.1"/>
    <property type="molecule type" value="Genomic_DNA"/>
</dbReference>
<dbReference type="InParanoid" id="A0A0C2TIX6"/>
<protein>
    <submittedName>
        <fullName evidence="1">Uncharacterized protein</fullName>
    </submittedName>
</protein>
<dbReference type="Proteomes" id="UP000054549">
    <property type="component" value="Unassembled WGS sequence"/>
</dbReference>
<keyword evidence="2" id="KW-1185">Reference proteome</keyword>
<sequence>MAGITFNLFFIRIGQLRSELSGMDLDQGTRSASESVWLTTVQLGISALATNDDTAEADANLREKKGDVEIERDHR</sequence>
<organism evidence="1 2">
    <name type="scientific">Amanita muscaria (strain Koide BX008)</name>
    <dbReference type="NCBI Taxonomy" id="946122"/>
    <lineage>
        <taxon>Eukaryota</taxon>
        <taxon>Fungi</taxon>
        <taxon>Dikarya</taxon>
        <taxon>Basidiomycota</taxon>
        <taxon>Agaricomycotina</taxon>
        <taxon>Agaricomycetes</taxon>
        <taxon>Agaricomycetidae</taxon>
        <taxon>Agaricales</taxon>
        <taxon>Pluteineae</taxon>
        <taxon>Amanitaceae</taxon>
        <taxon>Amanita</taxon>
    </lineage>
</organism>
<dbReference type="HOGENOM" id="CLU_2670550_0_0_1"/>
<accession>A0A0C2TIX6</accession>
<dbReference type="AlphaFoldDB" id="A0A0C2TIX6"/>
<gene>
    <name evidence="1" type="ORF">M378DRAFT_9932</name>
</gene>
<evidence type="ECO:0000313" key="1">
    <source>
        <dbReference type="EMBL" id="KIL66924.1"/>
    </source>
</evidence>
<reference evidence="1 2" key="1">
    <citation type="submission" date="2014-04" db="EMBL/GenBank/DDBJ databases">
        <title>Evolutionary Origins and Diversification of the Mycorrhizal Mutualists.</title>
        <authorList>
            <consortium name="DOE Joint Genome Institute"/>
            <consortium name="Mycorrhizal Genomics Consortium"/>
            <person name="Kohler A."/>
            <person name="Kuo A."/>
            <person name="Nagy L.G."/>
            <person name="Floudas D."/>
            <person name="Copeland A."/>
            <person name="Barry K.W."/>
            <person name="Cichocki N."/>
            <person name="Veneault-Fourrey C."/>
            <person name="LaButti K."/>
            <person name="Lindquist E.A."/>
            <person name="Lipzen A."/>
            <person name="Lundell T."/>
            <person name="Morin E."/>
            <person name="Murat C."/>
            <person name="Riley R."/>
            <person name="Ohm R."/>
            <person name="Sun H."/>
            <person name="Tunlid A."/>
            <person name="Henrissat B."/>
            <person name="Grigoriev I.V."/>
            <person name="Hibbett D.S."/>
            <person name="Martin F."/>
        </authorList>
    </citation>
    <scope>NUCLEOTIDE SEQUENCE [LARGE SCALE GENOMIC DNA]</scope>
    <source>
        <strain evidence="1 2">Koide BX008</strain>
    </source>
</reference>